<dbReference type="AlphaFoldDB" id="A0A1E5IYD6"/>
<accession>A0A1E5IYD6</accession>
<evidence type="ECO:0000313" key="2">
    <source>
        <dbReference type="EMBL" id="OEG75560.1"/>
    </source>
</evidence>
<feature type="coiled-coil region" evidence="1">
    <location>
        <begin position="223"/>
        <end position="273"/>
    </location>
</feature>
<dbReference type="STRING" id="23.BEL05_14905"/>
<dbReference type="Proteomes" id="UP000095230">
    <property type="component" value="Unassembled WGS sequence"/>
</dbReference>
<dbReference type="EMBL" id="MCBT01000006">
    <property type="protein sequence ID" value="OEG75560.1"/>
    <property type="molecule type" value="Genomic_DNA"/>
</dbReference>
<comment type="caution">
    <text evidence="2">The sequence shown here is derived from an EMBL/GenBank/DDBJ whole genome shotgun (WGS) entry which is preliminary data.</text>
</comment>
<keyword evidence="1" id="KW-0175">Coiled coil</keyword>
<protein>
    <submittedName>
        <fullName evidence="2">DUF2326 domain-containing protein</fullName>
    </submittedName>
</protein>
<dbReference type="RefSeq" id="WP_069670167.1">
    <property type="nucleotide sequence ID" value="NZ_MCBT01000006.1"/>
</dbReference>
<dbReference type="OrthoDB" id="5140926at2"/>
<feature type="coiled-coil region" evidence="1">
    <location>
        <begin position="390"/>
        <end position="424"/>
    </location>
</feature>
<organism evidence="2 3">
    <name type="scientific">Shewanella colwelliana</name>
    <name type="common">Alteromonas colwelliana</name>
    <dbReference type="NCBI Taxonomy" id="23"/>
    <lineage>
        <taxon>Bacteria</taxon>
        <taxon>Pseudomonadati</taxon>
        <taxon>Pseudomonadota</taxon>
        <taxon>Gammaproteobacteria</taxon>
        <taxon>Alteromonadales</taxon>
        <taxon>Shewanellaceae</taxon>
        <taxon>Shewanella</taxon>
    </lineage>
</organism>
<feature type="coiled-coil region" evidence="1">
    <location>
        <begin position="336"/>
        <end position="363"/>
    </location>
</feature>
<proteinExistence type="predicted"/>
<name>A0A1E5IYD6_SHECO</name>
<sequence>MKLLKLITKVDGNVIREIEFKDTLNIITNKRDSNLSGNQIGKSVPGRIIDFLLDGSINPIYVDEEFGTAEPSIQQLFEEHNVTSSLSYIGLDSNITEIKRTLAIEASDICYYVDSEVKTKKEYNTHILKTMFNVHSTKPTLRKLAPKFLRTDTNRMTKTVKFNDDKFPISQADRNTLFLYLFNVEDTEILSKIQKFKTLLDNYKKKLTSFNGIIKDDKIIGTIESIKKELGKLEKSLLLSENNTDKLAIIDEINSIDNEQNNLSDQILSLELKVNNITKTQRLFETNQNHQLLSELEAIYGYAAIKMDSVIRDYDSVLRFHNHLLDTKSEFITDGLEKLQLKLHKATDNLKLLEKKKSSLYLELKSKKKIDEISDSVIRIGKLNKTLIELNAIVEKKDSIETRLEQETKNLEELSEKLSGELQNVLTFETEFKKNFKAYTKIFYGIEYNFNLNLDTTNGDCQPSVDDIQSNNDGGLKRLEAITFDLSYIKSVDSLNLLRPTFVVHDSIDEVDIKHIRQLFDESIQLSGQHVVSMLVSQLEKGDYQKYKDYIVLELSQEDKYFKV</sequence>
<reference evidence="2 3" key="1">
    <citation type="submission" date="2016-07" db="EMBL/GenBank/DDBJ databases">
        <title>Whole-genome of two Shewanella species isolated from a digestive organ of sea cucumber Apostichopus japonicus Selenka 1867.</title>
        <authorList>
            <person name="Hong H.-H."/>
            <person name="Choi H."/>
            <person name="Cheon S."/>
            <person name="Oh J.-S."/>
            <person name="Lee H.-G."/>
            <person name="Park C."/>
        </authorList>
    </citation>
    <scope>NUCLEOTIDE SEQUENCE [LARGE SCALE GENOMIC DNA]</scope>
    <source>
        <strain evidence="2 3">CSB03KR</strain>
    </source>
</reference>
<evidence type="ECO:0000313" key="3">
    <source>
        <dbReference type="Proteomes" id="UP000095230"/>
    </source>
</evidence>
<gene>
    <name evidence="2" type="ORF">BEL05_14905</name>
</gene>
<evidence type="ECO:0000256" key="1">
    <source>
        <dbReference type="SAM" id="Coils"/>
    </source>
</evidence>